<evidence type="ECO:0000313" key="2">
    <source>
        <dbReference type="Proteomes" id="UP000004315"/>
    </source>
</evidence>
<dbReference type="HOGENOM" id="CLU_1756344_0_0_9"/>
<accession>B7CA77</accession>
<dbReference type="STRING" id="518637.EUBIFOR_01098"/>
<reference evidence="1 2" key="2">
    <citation type="submission" date="2008-11" db="EMBL/GenBank/DDBJ databases">
        <title>Draft genome sequence of Eubacterium biforme (DSM 3989).</title>
        <authorList>
            <person name="Sudarsanam P."/>
            <person name="Ley R."/>
            <person name="Guruge J."/>
            <person name="Turnbaugh P.J."/>
            <person name="Mahowald M."/>
            <person name="Liep D."/>
            <person name="Gordon J."/>
        </authorList>
    </citation>
    <scope>NUCLEOTIDE SEQUENCE [LARGE SCALE GENOMIC DNA]</scope>
    <source>
        <strain evidence="1 2">DSM 3989</strain>
    </source>
</reference>
<dbReference type="Proteomes" id="UP000004315">
    <property type="component" value="Unassembled WGS sequence"/>
</dbReference>
<comment type="caution">
    <text evidence="1">The sequence shown here is derived from an EMBL/GenBank/DDBJ whole genome shotgun (WGS) entry which is preliminary data.</text>
</comment>
<gene>
    <name evidence="1" type="ORF">EUBIFOR_01098</name>
</gene>
<sequence length="148" mass="17286">MVGSVLPVANNVLLSYKQHCLERNVLNALKNIQTRQTELEYRMNNLFENNPVFIEQITEALLDNIMDEIQEKLVEYNVNGYINLLESDHTNIDLGLMFFKTMSQLNDLDIRILKVYSNLETYGESIVSICNELNLELNQIRFIKEKLE</sequence>
<evidence type="ECO:0000313" key="1">
    <source>
        <dbReference type="EMBL" id="EEC90293.1"/>
    </source>
</evidence>
<dbReference type="AlphaFoldDB" id="B7CA77"/>
<name>B7CA77_9FIRM</name>
<proteinExistence type="predicted"/>
<reference evidence="1 2" key="1">
    <citation type="submission" date="2008-10" db="EMBL/GenBank/DDBJ databases">
        <authorList>
            <person name="Fulton L."/>
            <person name="Clifton S."/>
            <person name="Fulton B."/>
            <person name="Xu J."/>
            <person name="Minx P."/>
            <person name="Pepin K.H."/>
            <person name="Johnson M."/>
            <person name="Bhonagiri V."/>
            <person name="Nash W.E."/>
            <person name="Mardis E.R."/>
            <person name="Wilson R.K."/>
        </authorList>
    </citation>
    <scope>NUCLEOTIDE SEQUENCE [LARGE SCALE GENOMIC DNA]</scope>
    <source>
        <strain evidence="1 2">DSM 3989</strain>
    </source>
</reference>
<organism evidence="1 2">
    <name type="scientific">Holdemanella biformis DSM 3989</name>
    <dbReference type="NCBI Taxonomy" id="518637"/>
    <lineage>
        <taxon>Bacteria</taxon>
        <taxon>Bacillati</taxon>
        <taxon>Bacillota</taxon>
        <taxon>Erysipelotrichia</taxon>
        <taxon>Erysipelotrichales</taxon>
        <taxon>Erysipelotrichaceae</taxon>
        <taxon>Holdemanella</taxon>
    </lineage>
</organism>
<keyword evidence="2" id="KW-1185">Reference proteome</keyword>
<dbReference type="EMBL" id="ABYT01000063">
    <property type="protein sequence ID" value="EEC90293.1"/>
    <property type="molecule type" value="Genomic_DNA"/>
</dbReference>
<protein>
    <submittedName>
        <fullName evidence="1">Uncharacterized protein</fullName>
    </submittedName>
</protein>